<evidence type="ECO:0000313" key="13">
    <source>
        <dbReference type="EMBL" id="GAA2143670.1"/>
    </source>
</evidence>
<dbReference type="PANTHER" id="PTHR45436:SF5">
    <property type="entry name" value="SENSOR HISTIDINE KINASE TRCS"/>
    <property type="match status" value="1"/>
</dbReference>
<evidence type="ECO:0000256" key="9">
    <source>
        <dbReference type="ARBA" id="ARBA00023012"/>
    </source>
</evidence>
<dbReference type="SUPFAM" id="SSF47384">
    <property type="entry name" value="Homodimeric domain of signal transducing histidine kinase"/>
    <property type="match status" value="1"/>
</dbReference>
<reference evidence="13 14" key="1">
    <citation type="journal article" date="2019" name="Int. J. Syst. Evol. Microbiol.">
        <title>The Global Catalogue of Microorganisms (GCM) 10K type strain sequencing project: providing services to taxonomists for standard genome sequencing and annotation.</title>
        <authorList>
            <consortium name="The Broad Institute Genomics Platform"/>
            <consortium name="The Broad Institute Genome Sequencing Center for Infectious Disease"/>
            <person name="Wu L."/>
            <person name="Ma J."/>
        </authorList>
    </citation>
    <scope>NUCLEOTIDE SEQUENCE [LARGE SCALE GENOMIC DNA]</scope>
    <source>
        <strain evidence="13 14">JCM 14560</strain>
    </source>
</reference>
<keyword evidence="10 11" id="KW-0472">Membrane</keyword>
<keyword evidence="5" id="KW-0808">Transferase</keyword>
<feature type="domain" description="Histidine kinase" evidence="12">
    <location>
        <begin position="220"/>
        <end position="417"/>
    </location>
</feature>
<dbReference type="Pfam" id="PF02518">
    <property type="entry name" value="HATPase_c"/>
    <property type="match status" value="1"/>
</dbReference>
<keyword evidence="4" id="KW-0597">Phosphoprotein</keyword>
<dbReference type="SMART" id="SM00388">
    <property type="entry name" value="HisKA"/>
    <property type="match status" value="1"/>
</dbReference>
<dbReference type="Pfam" id="PF00512">
    <property type="entry name" value="HisKA"/>
    <property type="match status" value="1"/>
</dbReference>
<dbReference type="PANTHER" id="PTHR45436">
    <property type="entry name" value="SENSOR HISTIDINE KINASE YKOH"/>
    <property type="match status" value="1"/>
</dbReference>
<dbReference type="InterPro" id="IPR036097">
    <property type="entry name" value="HisK_dim/P_sf"/>
</dbReference>
<gene>
    <name evidence="13" type="ORF">GCM10009760_30360</name>
</gene>
<evidence type="ECO:0000256" key="6">
    <source>
        <dbReference type="ARBA" id="ARBA00022692"/>
    </source>
</evidence>
<keyword evidence="7" id="KW-0418">Kinase</keyword>
<dbReference type="Gene3D" id="1.10.287.130">
    <property type="match status" value="1"/>
</dbReference>
<evidence type="ECO:0000256" key="3">
    <source>
        <dbReference type="ARBA" id="ARBA00012438"/>
    </source>
</evidence>
<dbReference type="InterPro" id="IPR003661">
    <property type="entry name" value="HisK_dim/P_dom"/>
</dbReference>
<accession>A0ABN2ZKR2</accession>
<dbReference type="EMBL" id="BAAANT010000014">
    <property type="protein sequence ID" value="GAA2143670.1"/>
    <property type="molecule type" value="Genomic_DNA"/>
</dbReference>
<keyword evidence="9" id="KW-0902">Two-component regulatory system</keyword>
<dbReference type="InterPro" id="IPR004358">
    <property type="entry name" value="Sig_transdc_His_kin-like_C"/>
</dbReference>
<protein>
    <recommendedName>
        <fullName evidence="3">histidine kinase</fullName>
        <ecNumber evidence="3">2.7.13.3</ecNumber>
    </recommendedName>
</protein>
<dbReference type="PRINTS" id="PR00344">
    <property type="entry name" value="BCTRLSENSOR"/>
</dbReference>
<evidence type="ECO:0000256" key="2">
    <source>
        <dbReference type="ARBA" id="ARBA00004236"/>
    </source>
</evidence>
<keyword evidence="6 11" id="KW-0812">Transmembrane</keyword>
<comment type="caution">
    <text evidence="13">The sequence shown here is derived from an EMBL/GenBank/DDBJ whole genome shotgun (WGS) entry which is preliminary data.</text>
</comment>
<dbReference type="PROSITE" id="PS50109">
    <property type="entry name" value="HIS_KIN"/>
    <property type="match status" value="1"/>
</dbReference>
<comment type="subcellular location">
    <subcellularLocation>
        <location evidence="2">Cell membrane</location>
    </subcellularLocation>
</comment>
<sequence>MRPRTPAVARLHRARWAMTLLFAATTAACLLVLATIAVRTDGQSRTHDVDNDVVHRADVLARTVYFDANSALYLDALPDDDLAHGADALGVLQAAADAQPQLRHAYTSPATLPEQADLDWIWQLVQREQQTVLFTARGAGGREFHWAAAPVWNGDRIGAAVLVGDDPAQSRAAHDRLVRWLVLGCAALVLAAAAVGHLLSGRAMRPALRGLEQQEQFLAEAAHELRTPLATLRLVMESGTASPARAPAALDEAVRLVDRLSRLVTGLLARARVDTGTQEVELTPLRLDQLVEQTVEELPDRSGVTVTTEAAVVDGDPELIAQAVRNLVENALRHGGGTPIEVTVTAGRVAVRDHGPGVPAEDRTRVFERRVTGAASTGTGAGLAIVRWVAEVHGGTARLSPAPGGGLLAELLLPPHRAG</sequence>
<keyword evidence="14" id="KW-1185">Reference proteome</keyword>
<evidence type="ECO:0000256" key="10">
    <source>
        <dbReference type="ARBA" id="ARBA00023136"/>
    </source>
</evidence>
<dbReference type="CDD" id="cd00082">
    <property type="entry name" value="HisKA"/>
    <property type="match status" value="1"/>
</dbReference>
<evidence type="ECO:0000256" key="4">
    <source>
        <dbReference type="ARBA" id="ARBA00022553"/>
    </source>
</evidence>
<evidence type="ECO:0000313" key="14">
    <source>
        <dbReference type="Proteomes" id="UP001422759"/>
    </source>
</evidence>
<dbReference type="EC" id="2.7.13.3" evidence="3"/>
<dbReference type="PROSITE" id="PS51257">
    <property type="entry name" value="PROKAR_LIPOPROTEIN"/>
    <property type="match status" value="1"/>
</dbReference>
<dbReference type="Proteomes" id="UP001422759">
    <property type="component" value="Unassembled WGS sequence"/>
</dbReference>
<dbReference type="Gene3D" id="3.30.565.10">
    <property type="entry name" value="Histidine kinase-like ATPase, C-terminal domain"/>
    <property type="match status" value="1"/>
</dbReference>
<comment type="catalytic activity">
    <reaction evidence="1">
        <text>ATP + protein L-histidine = ADP + protein N-phospho-L-histidine.</text>
        <dbReference type="EC" id="2.7.13.3"/>
    </reaction>
</comment>
<feature type="transmembrane region" description="Helical" evidence="11">
    <location>
        <begin position="177"/>
        <end position="199"/>
    </location>
</feature>
<dbReference type="InterPro" id="IPR050428">
    <property type="entry name" value="TCS_sensor_his_kinase"/>
</dbReference>
<evidence type="ECO:0000256" key="7">
    <source>
        <dbReference type="ARBA" id="ARBA00022777"/>
    </source>
</evidence>
<dbReference type="InterPro" id="IPR003594">
    <property type="entry name" value="HATPase_dom"/>
</dbReference>
<dbReference type="SUPFAM" id="SSF55874">
    <property type="entry name" value="ATPase domain of HSP90 chaperone/DNA topoisomerase II/histidine kinase"/>
    <property type="match status" value="1"/>
</dbReference>
<name>A0ABN2ZKR2_9ACTN</name>
<organism evidence="13 14">
    <name type="scientific">Kitasatospora kazusensis</name>
    <dbReference type="NCBI Taxonomy" id="407974"/>
    <lineage>
        <taxon>Bacteria</taxon>
        <taxon>Bacillati</taxon>
        <taxon>Actinomycetota</taxon>
        <taxon>Actinomycetes</taxon>
        <taxon>Kitasatosporales</taxon>
        <taxon>Streptomycetaceae</taxon>
        <taxon>Kitasatospora</taxon>
    </lineage>
</organism>
<keyword evidence="8 11" id="KW-1133">Transmembrane helix</keyword>
<evidence type="ECO:0000259" key="12">
    <source>
        <dbReference type="PROSITE" id="PS50109"/>
    </source>
</evidence>
<dbReference type="RefSeq" id="WP_344465040.1">
    <property type="nucleotide sequence ID" value="NZ_BAAANT010000014.1"/>
</dbReference>
<dbReference type="CDD" id="cd00075">
    <property type="entry name" value="HATPase"/>
    <property type="match status" value="1"/>
</dbReference>
<dbReference type="SMART" id="SM00387">
    <property type="entry name" value="HATPase_c"/>
    <property type="match status" value="1"/>
</dbReference>
<proteinExistence type="predicted"/>
<dbReference type="InterPro" id="IPR036890">
    <property type="entry name" value="HATPase_C_sf"/>
</dbReference>
<dbReference type="InterPro" id="IPR005467">
    <property type="entry name" value="His_kinase_dom"/>
</dbReference>
<evidence type="ECO:0000256" key="1">
    <source>
        <dbReference type="ARBA" id="ARBA00000085"/>
    </source>
</evidence>
<evidence type="ECO:0000256" key="8">
    <source>
        <dbReference type="ARBA" id="ARBA00022989"/>
    </source>
</evidence>
<evidence type="ECO:0000256" key="11">
    <source>
        <dbReference type="SAM" id="Phobius"/>
    </source>
</evidence>
<evidence type="ECO:0000256" key="5">
    <source>
        <dbReference type="ARBA" id="ARBA00022679"/>
    </source>
</evidence>